<reference evidence="1" key="1">
    <citation type="submission" date="2018-08" db="EMBL/GenBank/DDBJ databases">
        <title>Identification of Burkholderia cepacia strains that express a Burkholderia pseudomallei-like capsular polysaccharide.</title>
        <authorList>
            <person name="Burtnick M.N."/>
            <person name="Vongsouvath M."/>
            <person name="Newton P."/>
            <person name="Wuthiekanun V."/>
            <person name="Limmathurotsakul D."/>
            <person name="Brett P.J."/>
            <person name="Chantratita N."/>
            <person name="Dance D.A."/>
        </authorList>
    </citation>
    <scope>NUCLEOTIDE SEQUENCE</scope>
    <source>
        <strain evidence="1">SBXCC001</strain>
    </source>
</reference>
<name>A0AAW9CZ87_BURTH</name>
<accession>A0AAW9CZ87</accession>
<dbReference type="EMBL" id="QXCT01000002">
    <property type="protein sequence ID" value="MDW9254986.1"/>
    <property type="molecule type" value="Genomic_DNA"/>
</dbReference>
<proteinExistence type="predicted"/>
<comment type="caution">
    <text evidence="1">The sequence shown here is derived from an EMBL/GenBank/DDBJ whole genome shotgun (WGS) entry which is preliminary data.</text>
</comment>
<evidence type="ECO:0000313" key="1">
    <source>
        <dbReference type="EMBL" id="MDW9254986.1"/>
    </source>
</evidence>
<dbReference type="AlphaFoldDB" id="A0AAW9CZ87"/>
<gene>
    <name evidence="1" type="ORF">C7S16_0264</name>
</gene>
<protein>
    <submittedName>
        <fullName evidence="1">Uncharacterized protein</fullName>
    </submittedName>
</protein>
<evidence type="ECO:0000313" key="2">
    <source>
        <dbReference type="Proteomes" id="UP001272137"/>
    </source>
</evidence>
<organism evidence="1 2">
    <name type="scientific">Burkholderia thailandensis</name>
    <dbReference type="NCBI Taxonomy" id="57975"/>
    <lineage>
        <taxon>Bacteria</taxon>
        <taxon>Pseudomonadati</taxon>
        <taxon>Pseudomonadota</taxon>
        <taxon>Betaproteobacteria</taxon>
        <taxon>Burkholderiales</taxon>
        <taxon>Burkholderiaceae</taxon>
        <taxon>Burkholderia</taxon>
        <taxon>pseudomallei group</taxon>
    </lineage>
</organism>
<sequence length="58" mass="6216">MLSLHAIARTPDVAANFDFSSPHAGPAHAAPACGTPSLDGGWHRDRCRNGIAIFRFTR</sequence>
<dbReference type="Proteomes" id="UP001272137">
    <property type="component" value="Unassembled WGS sequence"/>
</dbReference>